<reference evidence="1 2" key="1">
    <citation type="submission" date="2018-02" db="EMBL/GenBank/DDBJ databases">
        <title>Novel Leptospira species isolated from soil and water in Japan.</title>
        <authorList>
            <person name="Nakao R."/>
            <person name="Masuzawa T."/>
        </authorList>
    </citation>
    <scope>NUCLEOTIDE SEQUENCE [LARGE SCALE GENOMIC DNA]</scope>
    <source>
        <strain evidence="1 2">YH101</strain>
    </source>
</reference>
<dbReference type="AlphaFoldDB" id="A0A2P2E3V9"/>
<comment type="caution">
    <text evidence="1">The sequence shown here is derived from an EMBL/GenBank/DDBJ whole genome shotgun (WGS) entry which is preliminary data.</text>
</comment>
<keyword evidence="2" id="KW-1185">Reference proteome</keyword>
<dbReference type="Proteomes" id="UP000245133">
    <property type="component" value="Unassembled WGS sequence"/>
</dbReference>
<dbReference type="RefSeq" id="WP_244594443.1">
    <property type="nucleotide sequence ID" value="NZ_BFBB01000008.1"/>
</dbReference>
<accession>A0A2P2E3V9</accession>
<protein>
    <submittedName>
        <fullName evidence="1">Uncharacterized protein</fullName>
    </submittedName>
</protein>
<evidence type="ECO:0000313" key="1">
    <source>
        <dbReference type="EMBL" id="GBF51526.1"/>
    </source>
</evidence>
<proteinExistence type="predicted"/>
<gene>
    <name evidence="1" type="ORF">LPTSP4_30640</name>
</gene>
<name>A0A2P2E3V9_9LEPT</name>
<dbReference type="EMBL" id="BFBB01000008">
    <property type="protein sequence ID" value="GBF51526.1"/>
    <property type="molecule type" value="Genomic_DNA"/>
</dbReference>
<evidence type="ECO:0000313" key="2">
    <source>
        <dbReference type="Proteomes" id="UP000245133"/>
    </source>
</evidence>
<organism evidence="1 2">
    <name type="scientific">Leptospira ryugenii</name>
    <dbReference type="NCBI Taxonomy" id="1917863"/>
    <lineage>
        <taxon>Bacteria</taxon>
        <taxon>Pseudomonadati</taxon>
        <taxon>Spirochaetota</taxon>
        <taxon>Spirochaetia</taxon>
        <taxon>Leptospirales</taxon>
        <taxon>Leptospiraceae</taxon>
        <taxon>Leptospira</taxon>
    </lineage>
</organism>
<sequence length="285" mass="33607">MNCLAKEKLFLFLQEKVTFRVGISAFHQAHPTLLEEFLVESKENRELITYFLYINEPPIVKDAIENFSAKTLANLFRADFESFDALPIKDRRKRNIFEVRSYRYWKYINFQKICDTIVYFLREENSAYLASQFLVVLPSTIVSNLRDYTGLLPEEEKTLYLALGDAIYELPIQSPKIYDHMLSLFSEDMEIFMILSTMEELIKRHQRILDLTEKLLHYSEKNRLELNIQFIFSELNGLDIETSSEILNQLLDKKVISQSQKNLVLEFLINGNLDILKPLKIDLLR</sequence>